<evidence type="ECO:0000256" key="10">
    <source>
        <dbReference type="ARBA" id="ARBA00023180"/>
    </source>
</evidence>
<proteinExistence type="inferred from homology"/>
<evidence type="ECO:0000256" key="6">
    <source>
        <dbReference type="ARBA" id="ARBA00022692"/>
    </source>
</evidence>
<dbReference type="InterPro" id="IPR003859">
    <property type="entry name" value="Galactosyl_T"/>
</dbReference>
<dbReference type="GO" id="GO:0046525">
    <property type="term" value="F:xylosylprotein 4-beta-galactosyltransferase activity"/>
    <property type="evidence" value="ECO:0000318"/>
    <property type="project" value="GO_Central"/>
</dbReference>
<reference evidence="13 15" key="2">
    <citation type="journal article" date="2013" name="Nature">
        <title>Insights into bilaterian evolution from three spiralian genomes.</title>
        <authorList>
            <person name="Simakov O."/>
            <person name="Marletaz F."/>
            <person name="Cho S.J."/>
            <person name="Edsinger-Gonzales E."/>
            <person name="Havlak P."/>
            <person name="Hellsten U."/>
            <person name="Kuo D.H."/>
            <person name="Larsson T."/>
            <person name="Lv J."/>
            <person name="Arendt D."/>
            <person name="Savage R."/>
            <person name="Osoegawa K."/>
            <person name="de Jong P."/>
            <person name="Grimwood J."/>
            <person name="Chapman J.A."/>
            <person name="Shapiro H."/>
            <person name="Aerts A."/>
            <person name="Otillar R.P."/>
            <person name="Terry A.Y."/>
            <person name="Boore J.L."/>
            <person name="Grigoriev I.V."/>
            <person name="Lindberg D.R."/>
            <person name="Seaver E.C."/>
            <person name="Weisblat D.A."/>
            <person name="Putnam N.H."/>
            <person name="Rokhsar D.S."/>
        </authorList>
    </citation>
    <scope>NUCLEOTIDE SEQUENCE</scope>
</reference>
<comment type="pathway">
    <text evidence="2">Protein modification; protein glycosylation.</text>
</comment>
<keyword evidence="10" id="KW-0325">Glycoprotein</keyword>
<dbReference type="UniPathway" id="UPA00378"/>
<dbReference type="GO" id="GO:0016020">
    <property type="term" value="C:membrane"/>
    <property type="evidence" value="ECO:0007669"/>
    <property type="project" value="UniProtKB-SubCell"/>
</dbReference>
<keyword evidence="15" id="KW-1185">Reference proteome</keyword>
<gene>
    <name evidence="14" type="primary">20196218</name>
    <name evidence="13" type="ORF">HELRODRAFT_133632</name>
</gene>
<dbReference type="PANTHER" id="PTHR19300:SF30">
    <property type="entry name" value="BETA-1,4-GALACTOSYLTRANSFERASE 7"/>
    <property type="match status" value="1"/>
</dbReference>
<dbReference type="eggNOG" id="KOG3917">
    <property type="taxonomic scope" value="Eukaryota"/>
</dbReference>
<dbReference type="GeneID" id="20196218"/>
<keyword evidence="7" id="KW-0735">Signal-anchor</keyword>
<dbReference type="CTD" id="20196218"/>
<dbReference type="InterPro" id="IPR027995">
    <property type="entry name" value="Galactosyl_T_N"/>
</dbReference>
<accession>T1EI18</accession>
<dbReference type="Pfam" id="PF02709">
    <property type="entry name" value="Glyco_transf_7C"/>
    <property type="match status" value="1"/>
</dbReference>
<evidence type="ECO:0000256" key="3">
    <source>
        <dbReference type="ARBA" id="ARBA00005735"/>
    </source>
</evidence>
<feature type="domain" description="Galactosyltransferase N-terminal" evidence="12">
    <location>
        <begin position="4"/>
        <end position="90"/>
    </location>
</feature>
<dbReference type="AlphaFoldDB" id="T1EI18"/>
<keyword evidence="6" id="KW-0812">Transmembrane</keyword>
<keyword evidence="8" id="KW-1133">Transmembrane helix</keyword>
<dbReference type="EMBL" id="KB095811">
    <property type="protein sequence ID" value="ESO12870.1"/>
    <property type="molecule type" value="Genomic_DNA"/>
</dbReference>
<dbReference type="STRING" id="6412.T1EI18"/>
<keyword evidence="5" id="KW-0808">Transferase</keyword>
<evidence type="ECO:0000259" key="11">
    <source>
        <dbReference type="Pfam" id="PF02709"/>
    </source>
</evidence>
<evidence type="ECO:0000313" key="14">
    <source>
        <dbReference type="EnsemblMetazoa" id="HelroP133632"/>
    </source>
</evidence>
<evidence type="ECO:0000313" key="15">
    <source>
        <dbReference type="Proteomes" id="UP000015101"/>
    </source>
</evidence>
<sequence>SYHNHKLCLIVPFRDRFDELLEFIPYMKRFLCQQAVRNEIVVINQSDDLRFNRGSLINIGYLIAKHHFGCDYIGMHDVDLLPVNDQLNYSYPSSNPYHVSAPNLHPKYHYKNFVGGILLIKNEHFEKVNGLSNRFWGWGKEDDEFFKRLKVASLKIERPTNLDTGNKTFRHIHNKQKRPRDYERFGDQVFVSYDQKDNTTGLNSLSYTEISRNHLTVDGHLALVVNVHLSCNVYETPWC</sequence>
<dbReference type="HOGENOM" id="CLU_044391_5_1_1"/>
<dbReference type="EMBL" id="AMQM01000254">
    <property type="status" value="NOT_ANNOTATED_CDS"/>
    <property type="molecule type" value="Genomic_DNA"/>
</dbReference>
<comment type="subcellular location">
    <subcellularLocation>
        <location evidence="1">Membrane</location>
        <topology evidence="1">Single-pass type II membrane protein</topology>
    </subcellularLocation>
</comment>
<comment type="similarity">
    <text evidence="3">Belongs to the glycosyltransferase 7 family.</text>
</comment>
<dbReference type="GO" id="GO:0005975">
    <property type="term" value="P:carbohydrate metabolic process"/>
    <property type="evidence" value="ECO:0007669"/>
    <property type="project" value="InterPro"/>
</dbReference>
<evidence type="ECO:0000259" key="12">
    <source>
        <dbReference type="Pfam" id="PF13733"/>
    </source>
</evidence>
<dbReference type="PANTHER" id="PTHR19300">
    <property type="entry name" value="BETA-1,4-GALACTOSYLTRANSFERASE"/>
    <property type="match status" value="1"/>
</dbReference>
<evidence type="ECO:0008006" key="16">
    <source>
        <dbReference type="Google" id="ProtNLM"/>
    </source>
</evidence>
<evidence type="ECO:0000256" key="8">
    <source>
        <dbReference type="ARBA" id="ARBA00022989"/>
    </source>
</evidence>
<dbReference type="Pfam" id="PF13733">
    <property type="entry name" value="Glyco_transf_7N"/>
    <property type="match status" value="1"/>
</dbReference>
<dbReference type="Gene3D" id="3.90.550.10">
    <property type="entry name" value="Spore Coat Polysaccharide Biosynthesis Protein SpsA, Chain A"/>
    <property type="match status" value="1"/>
</dbReference>
<evidence type="ECO:0000256" key="5">
    <source>
        <dbReference type="ARBA" id="ARBA00022679"/>
    </source>
</evidence>
<dbReference type="InterPro" id="IPR027791">
    <property type="entry name" value="Galactosyl_T_C"/>
</dbReference>
<dbReference type="OMA" id="NWLFVCG"/>
<dbReference type="GO" id="GO:0030166">
    <property type="term" value="P:proteoglycan biosynthetic process"/>
    <property type="evidence" value="ECO:0000318"/>
    <property type="project" value="GO_Central"/>
</dbReference>
<dbReference type="Proteomes" id="UP000015101">
    <property type="component" value="Unassembled WGS sequence"/>
</dbReference>
<dbReference type="EnsemblMetazoa" id="HelroT133632">
    <property type="protein sequence ID" value="HelroP133632"/>
    <property type="gene ID" value="HelroG133632"/>
</dbReference>
<evidence type="ECO:0000256" key="7">
    <source>
        <dbReference type="ARBA" id="ARBA00022968"/>
    </source>
</evidence>
<keyword evidence="4" id="KW-0328">Glycosyltransferase</keyword>
<dbReference type="InParanoid" id="T1EI18"/>
<dbReference type="RefSeq" id="XP_009009590.1">
    <property type="nucleotide sequence ID" value="XM_009011342.1"/>
</dbReference>
<name>T1EI18_HELRO</name>
<organism evidence="14 15">
    <name type="scientific">Helobdella robusta</name>
    <name type="common">Californian leech</name>
    <dbReference type="NCBI Taxonomy" id="6412"/>
    <lineage>
        <taxon>Eukaryota</taxon>
        <taxon>Metazoa</taxon>
        <taxon>Spiralia</taxon>
        <taxon>Lophotrochozoa</taxon>
        <taxon>Annelida</taxon>
        <taxon>Clitellata</taxon>
        <taxon>Hirudinea</taxon>
        <taxon>Rhynchobdellida</taxon>
        <taxon>Glossiphoniidae</taxon>
        <taxon>Helobdella</taxon>
    </lineage>
</organism>
<reference evidence="15" key="1">
    <citation type="submission" date="2012-12" db="EMBL/GenBank/DDBJ databases">
        <authorList>
            <person name="Hellsten U."/>
            <person name="Grimwood J."/>
            <person name="Chapman J.A."/>
            <person name="Shapiro H."/>
            <person name="Aerts A."/>
            <person name="Otillar R.P."/>
            <person name="Terry A.Y."/>
            <person name="Boore J.L."/>
            <person name="Simakov O."/>
            <person name="Marletaz F."/>
            <person name="Cho S.-J."/>
            <person name="Edsinger-Gonzales E."/>
            <person name="Havlak P."/>
            <person name="Kuo D.-H."/>
            <person name="Larsson T."/>
            <person name="Lv J."/>
            <person name="Arendt D."/>
            <person name="Savage R."/>
            <person name="Osoegawa K."/>
            <person name="de Jong P."/>
            <person name="Lindberg D.R."/>
            <person name="Seaver E.C."/>
            <person name="Weisblat D.A."/>
            <person name="Putnam N.H."/>
            <person name="Grigoriev I.V."/>
            <person name="Rokhsar D.S."/>
        </authorList>
    </citation>
    <scope>NUCLEOTIDE SEQUENCE</scope>
</reference>
<dbReference type="FunCoup" id="T1EI18">
    <property type="interactions" value="1061"/>
</dbReference>
<evidence type="ECO:0000256" key="4">
    <source>
        <dbReference type="ARBA" id="ARBA00022676"/>
    </source>
</evidence>
<dbReference type="PRINTS" id="PR02050">
    <property type="entry name" value="B14GALTRFASE"/>
</dbReference>
<evidence type="ECO:0000256" key="2">
    <source>
        <dbReference type="ARBA" id="ARBA00004922"/>
    </source>
</evidence>
<dbReference type="SUPFAM" id="SSF53448">
    <property type="entry name" value="Nucleotide-diphospho-sugar transferases"/>
    <property type="match status" value="1"/>
</dbReference>
<keyword evidence="9" id="KW-0472">Membrane</keyword>
<evidence type="ECO:0000256" key="9">
    <source>
        <dbReference type="ARBA" id="ARBA00023136"/>
    </source>
</evidence>
<protein>
    <recommendedName>
        <fullName evidence="16">Galactosyltransferase C-terminal domain-containing protein</fullName>
    </recommendedName>
</protein>
<feature type="domain" description="Galactosyltransferase C-terminal" evidence="11">
    <location>
        <begin position="96"/>
        <end position="166"/>
    </location>
</feature>
<dbReference type="GO" id="GO:0005794">
    <property type="term" value="C:Golgi apparatus"/>
    <property type="evidence" value="ECO:0000318"/>
    <property type="project" value="GO_Central"/>
</dbReference>
<dbReference type="KEGG" id="hro:HELRODRAFT_133632"/>
<dbReference type="OrthoDB" id="6020664at2759"/>
<reference evidence="14" key="3">
    <citation type="submission" date="2015-06" db="UniProtKB">
        <authorList>
            <consortium name="EnsemblMetazoa"/>
        </authorList>
    </citation>
    <scope>IDENTIFICATION</scope>
</reference>
<dbReference type="InterPro" id="IPR029044">
    <property type="entry name" value="Nucleotide-diphossugar_trans"/>
</dbReference>
<evidence type="ECO:0000313" key="13">
    <source>
        <dbReference type="EMBL" id="ESO12870.1"/>
    </source>
</evidence>
<evidence type="ECO:0000256" key="1">
    <source>
        <dbReference type="ARBA" id="ARBA00004606"/>
    </source>
</evidence>